<dbReference type="Proteomes" id="UP000094444">
    <property type="component" value="Unassembled WGS sequence"/>
</dbReference>
<feature type="region of interest" description="Disordered" evidence="1">
    <location>
        <begin position="1"/>
        <end position="38"/>
    </location>
</feature>
<protein>
    <submittedName>
        <fullName evidence="2">Uncharacterized protein</fullName>
    </submittedName>
</protein>
<proteinExistence type="predicted"/>
<comment type="caution">
    <text evidence="2">The sequence shown here is derived from an EMBL/GenBank/DDBJ whole genome shotgun (WGS) entry which is preliminary data.</text>
</comment>
<dbReference type="EMBL" id="MAVT02002921">
    <property type="protein sequence ID" value="POS68915.1"/>
    <property type="molecule type" value="Genomic_DNA"/>
</dbReference>
<gene>
    <name evidence="2" type="ORF">DHEL01_v212694</name>
</gene>
<organism evidence="2 3">
    <name type="scientific">Diaporthe helianthi</name>
    <dbReference type="NCBI Taxonomy" id="158607"/>
    <lineage>
        <taxon>Eukaryota</taxon>
        <taxon>Fungi</taxon>
        <taxon>Dikarya</taxon>
        <taxon>Ascomycota</taxon>
        <taxon>Pezizomycotina</taxon>
        <taxon>Sordariomycetes</taxon>
        <taxon>Sordariomycetidae</taxon>
        <taxon>Diaporthales</taxon>
        <taxon>Diaporthaceae</taxon>
        <taxon>Diaporthe</taxon>
    </lineage>
</organism>
<accession>A0A2P5HF91</accession>
<keyword evidence="3" id="KW-1185">Reference proteome</keyword>
<name>A0A2P5HF91_DIAHE</name>
<feature type="compositionally biased region" description="Polar residues" evidence="1">
    <location>
        <begin position="14"/>
        <end position="26"/>
    </location>
</feature>
<feature type="region of interest" description="Disordered" evidence="1">
    <location>
        <begin position="227"/>
        <end position="258"/>
    </location>
</feature>
<sequence length="404" mass="44783">MASLASPASPSQADISTDSGDVTNPDNPIEHPTSDVHINGAPTCVQWIDGDSQQERSISHHTRDQLLFYAQYEASSATALLQLQARLALKAQKEKAYIFLLIYPERIQSVELVAHGRSNNTASSKLGTSTHCLQFTLNTPPDLVVPKGDLTPRQQHSGLVQLESFCNAASSGASSMEKLKDVASLYRGEGGRIIHQESRPAVTSNATSIAAAPGRLEPLPSYYDLVGGADALQPNTDQKSGTKRRRTSSSAERSGIPGSHKCVALDVQTLSNKVIERIDESFDRLFSRMDHLDARMSSLEKCVHSWAEKLERDIASSQQHASNQAGELRDELERGLDDIRRETDDIVSIRVEDDVYLARQDLDDHLRDEMAEVEERVEERIEERIMQHLSNASMNLEFNWGREP</sequence>
<feature type="compositionally biased region" description="Low complexity" evidence="1">
    <location>
        <begin position="1"/>
        <end position="13"/>
    </location>
</feature>
<dbReference type="OrthoDB" id="47007at2759"/>
<dbReference type="AlphaFoldDB" id="A0A2P5HF91"/>
<evidence type="ECO:0000313" key="2">
    <source>
        <dbReference type="EMBL" id="POS68915.1"/>
    </source>
</evidence>
<evidence type="ECO:0000313" key="3">
    <source>
        <dbReference type="Proteomes" id="UP000094444"/>
    </source>
</evidence>
<evidence type="ECO:0000256" key="1">
    <source>
        <dbReference type="SAM" id="MobiDB-lite"/>
    </source>
</evidence>
<dbReference type="InParanoid" id="A0A2P5HF91"/>
<reference evidence="2" key="1">
    <citation type="submission" date="2017-09" db="EMBL/GenBank/DDBJ databases">
        <title>Polyketide synthases of a Diaporthe helianthi virulent isolate.</title>
        <authorList>
            <person name="Baroncelli R."/>
        </authorList>
    </citation>
    <scope>NUCLEOTIDE SEQUENCE [LARGE SCALE GENOMIC DNA]</scope>
    <source>
        <strain evidence="2">7/96</strain>
    </source>
</reference>
<dbReference type="STRING" id="158607.A0A2P5HF91"/>